<dbReference type="OrthoDB" id="64353at2759"/>
<keyword evidence="7" id="KW-0966">Cell projection</keyword>
<keyword evidence="13" id="KW-1185">Reference proteome</keyword>
<dbReference type="GO" id="GO:0060271">
    <property type="term" value="P:cilium assembly"/>
    <property type="evidence" value="ECO:0007669"/>
    <property type="project" value="TreeGrafter"/>
</dbReference>
<evidence type="ECO:0000256" key="3">
    <source>
        <dbReference type="ARBA" id="ARBA00022574"/>
    </source>
</evidence>
<evidence type="ECO:0000313" key="12">
    <source>
        <dbReference type="EMBL" id="RKO99291.1"/>
    </source>
</evidence>
<keyword evidence="5 10" id="KW-0175">Coiled coil</keyword>
<feature type="compositionally biased region" description="Low complexity" evidence="11">
    <location>
        <begin position="81"/>
        <end position="90"/>
    </location>
</feature>
<feature type="compositionally biased region" description="Low complexity" evidence="11">
    <location>
        <begin position="183"/>
        <end position="195"/>
    </location>
</feature>
<feature type="region of interest" description="Disordered" evidence="11">
    <location>
        <begin position="552"/>
        <end position="595"/>
    </location>
</feature>
<dbReference type="Pfam" id="PF25828">
    <property type="entry name" value="CC_Cfap43"/>
    <property type="match status" value="3"/>
</dbReference>
<dbReference type="InterPro" id="IPR036322">
    <property type="entry name" value="WD40_repeat_dom_sf"/>
</dbReference>
<evidence type="ECO:0000256" key="11">
    <source>
        <dbReference type="SAM" id="MobiDB-lite"/>
    </source>
</evidence>
<feature type="compositionally biased region" description="Low complexity" evidence="11">
    <location>
        <begin position="1697"/>
        <end position="1709"/>
    </location>
</feature>
<dbReference type="SUPFAM" id="SSF50978">
    <property type="entry name" value="WD40 repeat-like"/>
    <property type="match status" value="1"/>
</dbReference>
<feature type="compositionally biased region" description="Low complexity" evidence="11">
    <location>
        <begin position="578"/>
        <end position="590"/>
    </location>
</feature>
<feature type="coiled-coil region" evidence="10">
    <location>
        <begin position="1554"/>
        <end position="1588"/>
    </location>
</feature>
<keyword evidence="2" id="KW-0963">Cytoplasm</keyword>
<dbReference type="InterPro" id="IPR015943">
    <property type="entry name" value="WD40/YVTN_repeat-like_dom_sf"/>
</dbReference>
<dbReference type="GO" id="GO:0005930">
    <property type="term" value="C:axoneme"/>
    <property type="evidence" value="ECO:0007669"/>
    <property type="project" value="UniProtKB-SubCell"/>
</dbReference>
<evidence type="ECO:0000256" key="9">
    <source>
        <dbReference type="ARBA" id="ARBA00023662"/>
    </source>
</evidence>
<feature type="region of interest" description="Disordered" evidence="11">
    <location>
        <begin position="181"/>
        <end position="200"/>
    </location>
</feature>
<evidence type="ECO:0000256" key="5">
    <source>
        <dbReference type="ARBA" id="ARBA00023054"/>
    </source>
</evidence>
<keyword evidence="3" id="KW-0853">WD repeat</keyword>
<keyword evidence="6" id="KW-0206">Cytoskeleton</keyword>
<evidence type="ECO:0000256" key="1">
    <source>
        <dbReference type="ARBA" id="ARBA00004430"/>
    </source>
</evidence>
<evidence type="ECO:0000256" key="10">
    <source>
        <dbReference type="SAM" id="Coils"/>
    </source>
</evidence>
<evidence type="ECO:0000256" key="4">
    <source>
        <dbReference type="ARBA" id="ARBA00022737"/>
    </source>
</evidence>
<feature type="region of interest" description="Disordered" evidence="11">
    <location>
        <begin position="81"/>
        <end position="129"/>
    </location>
</feature>
<dbReference type="STRING" id="1555241.A0A4P9X0K9"/>
<feature type="compositionally biased region" description="Gly residues" evidence="11">
    <location>
        <begin position="1768"/>
        <end position="1787"/>
    </location>
</feature>
<feature type="compositionally biased region" description="Gly residues" evidence="11">
    <location>
        <begin position="216"/>
        <end position="233"/>
    </location>
</feature>
<feature type="compositionally biased region" description="Low complexity" evidence="11">
    <location>
        <begin position="1757"/>
        <end position="1767"/>
    </location>
</feature>
<feature type="region of interest" description="Disordered" evidence="11">
    <location>
        <begin position="210"/>
        <end position="240"/>
    </location>
</feature>
<evidence type="ECO:0000256" key="8">
    <source>
        <dbReference type="ARBA" id="ARBA00023605"/>
    </source>
</evidence>
<dbReference type="Gene3D" id="2.130.10.10">
    <property type="entry name" value="YVTN repeat-like/Quinoprotein amine dehydrogenase"/>
    <property type="match status" value="1"/>
</dbReference>
<feature type="compositionally biased region" description="Low complexity" evidence="11">
    <location>
        <begin position="1729"/>
        <end position="1743"/>
    </location>
</feature>
<dbReference type="PANTHER" id="PTHR14885:SF1">
    <property type="entry name" value="CILIA- AND FLAGELLA-ASSOCIATED PROTEIN 43"/>
    <property type="match status" value="1"/>
</dbReference>
<gene>
    <name evidence="12" type="ORF">CXG81DRAFT_20615</name>
</gene>
<feature type="compositionally biased region" description="Low complexity" evidence="11">
    <location>
        <begin position="99"/>
        <end position="119"/>
    </location>
</feature>
<evidence type="ECO:0000256" key="7">
    <source>
        <dbReference type="ARBA" id="ARBA00023273"/>
    </source>
</evidence>
<organism evidence="12 13">
    <name type="scientific">Caulochytrium protostelioides</name>
    <dbReference type="NCBI Taxonomy" id="1555241"/>
    <lineage>
        <taxon>Eukaryota</taxon>
        <taxon>Fungi</taxon>
        <taxon>Fungi incertae sedis</taxon>
        <taxon>Chytridiomycota</taxon>
        <taxon>Chytridiomycota incertae sedis</taxon>
        <taxon>Chytridiomycetes</taxon>
        <taxon>Caulochytriales</taxon>
        <taxon>Caulochytriaceae</taxon>
        <taxon>Caulochytrium</taxon>
    </lineage>
</organism>
<name>A0A4P9X0K9_9FUNG</name>
<dbReference type="EMBL" id="ML014300">
    <property type="protein sequence ID" value="RKO99291.1"/>
    <property type="molecule type" value="Genomic_DNA"/>
</dbReference>
<feature type="region of interest" description="Disordered" evidence="11">
    <location>
        <begin position="1697"/>
        <end position="1798"/>
    </location>
</feature>
<dbReference type="PANTHER" id="PTHR14885">
    <property type="entry name" value="CILIA- AND FLAGELLA-ASSOCIATED PROTEIN 43-RELATED"/>
    <property type="match status" value="1"/>
</dbReference>
<dbReference type="Proteomes" id="UP000274922">
    <property type="component" value="Unassembled WGS sequence"/>
</dbReference>
<accession>A0A4P9X0K9</accession>
<evidence type="ECO:0000313" key="13">
    <source>
        <dbReference type="Proteomes" id="UP000274922"/>
    </source>
</evidence>
<protein>
    <recommendedName>
        <fullName evidence="9">Cilia- and flagella-associated protein 43</fullName>
    </recommendedName>
</protein>
<evidence type="ECO:0000256" key="2">
    <source>
        <dbReference type="ARBA" id="ARBA00022490"/>
    </source>
</evidence>
<feature type="compositionally biased region" description="Gly residues" evidence="11">
    <location>
        <begin position="1744"/>
        <end position="1756"/>
    </location>
</feature>
<keyword evidence="4" id="KW-0677">Repeat</keyword>
<reference evidence="13" key="1">
    <citation type="journal article" date="2018" name="Nat. Microbiol.">
        <title>Leveraging single-cell genomics to expand the fungal tree of life.</title>
        <authorList>
            <person name="Ahrendt S.R."/>
            <person name="Quandt C.A."/>
            <person name="Ciobanu D."/>
            <person name="Clum A."/>
            <person name="Salamov A."/>
            <person name="Andreopoulos B."/>
            <person name="Cheng J.F."/>
            <person name="Woyke T."/>
            <person name="Pelin A."/>
            <person name="Henrissat B."/>
            <person name="Reynolds N.K."/>
            <person name="Benny G.L."/>
            <person name="Smith M.E."/>
            <person name="James T.Y."/>
            <person name="Grigoriev I.V."/>
        </authorList>
    </citation>
    <scope>NUCLEOTIDE SEQUENCE [LARGE SCALE GENOMIC DNA]</scope>
    <source>
        <strain evidence="13">ATCC 52028</strain>
    </source>
</reference>
<sequence>MPVHRIQGNLTAAAATAAAPDAAAAAAAAAVPALAATGPISAALGVHVTASHLFYARNSTVYGVPLDAASSTAPASAAPASAAPASAAPSGVAGLTPPTGASRIGSASSTTAAAATATAHDGHDSHARPSTVLTAAPAAPATTAAPTGITWHLPSPCAALTSHAGLDLVAYTCVETPERITIRGPSTGGASATAGGRDGRPMQQLLLNAHRPAGEGSDGGDGARTGSAAGGRHGTPAQAAAAAALSPAAATASAANAESAGMALTWDPIGSVAAMAFSPSGHFLAILSDFPTFQVQVWEWRQHLPVAQLVLPNAAQCVSFAPDCETLIAVSGGGGGIQLLKLHVRLQAARLALIATYADRAVLEGPAAGVLRHVWIDQHRMLAQSPTDQWTPIAVTSAFLRLTSPATGAVADTGPVAATSVLTAAAAPLTDPSPLLLRSAAAAPGHLSDTVLRVAASLEVVQYPLTPAFMADLTRDMAALAAVGTPASSTTTTAADGVLTTTSTAALTAPPLRSGLTAPFRPALGALTPLGHLLLVADNGTVVVSRHPFPRAATAAAPPPGKTAPPQITVSRRDPDGAAETADGAAPAADGEPRDDAAAGWITLVRSERVRMAAAWQAGTVAWLADGTVQLHRAPLPAPTTAGTGAEAGLPASASTLSSLVGVAQRPPHVAADAVPRAVLVGDRSWVAWYAAGYAAVYRAEAPMAPDVVVAIDPAARQLSLDPSGVCLAVQYPQALALVDATNGGLLTVLPFAGAAGECSRVVLRWRYDTVGRTIHLLAAVSSSSSSLSAQTAPSTSAEGLCHTLHVFSVHRESKDVTSHRIALQGLTQPVADIACVDDELYCLSGGVVSRHVFASGAKGETYAVGAAARFAVHPLGTVMSVICRRRGLMTFWSVGLFDEPFELPYVRSDHSAAADDTADDAADEADAAAASGQLSLATSHSHVHVVSDGTWTVYQLPKTRGLAMEDEPTLAAYRLQTAAFATQWCDTPLSPTVAAPLEAQLASLLAGTRGGLAATPEGAAAAANAHGAHDAGGAHGVTSSATATAEVLDGAHRKKLEAIQVALQLCTERNALLPPELQLSADDLVVDVAKQRQLTTAAAAEVAVVAQQLVAERAQNEAEAARLTAQLWDSMAVPGATLVAFTPDPKQPPPLKVDNIPVAKEHATSLARRLRHECGAAVRQRVEALLVRQGVVSEAERGVFGSTAREGPDSRRLTISQTLQQTHAIQHAFNERFDAELAEKRHVIGRIEEKNDRIREIMAELGVAEPLFTAALADSEQPERVLTVTDAEIGLAPPAADAGGARPASGRGDDWRRRALQAMMHGRLEDRVEKGATELVRPDWMSKPADQLSADERKQLKEFEKREQIQREEGEKRRKALETEMRKLLLLVSEETEAFNKRLFKLALARMDADHRIVTLQLRAAMLTDVCLATGHNDAALMAVIRDLEQLKTQRSQLGVQLPEVRKQAEKRREEMEYGARRLKEADKLFRRTIGQGVDRPDALFKLYKTGKPLAADKVEWPADVVARVNEAMARRETAVAEQQPLIDAAHRAQTIHDALQMDSDILKQQMADLQQTYQQLMDRQTAAQLNAPQLVTFKQGQVEIPQQPVVTDYRDALVIDPAAVKQLNDQIRHIGQGKVDGLVQMKDYRKGIRVLEWELTALDFQVQQVQQTIRDLQLLRLTKAMQEQLRSQEAVAAKTAQPAARATAGRPVGVGGLSGGASHGLGGGGMRDSLGGSTSAATAAGSGPGASTGGGSTGPGNAALSSAAAGGLGGGGGATSGEGGHGAAGAAGASSSAPNPDVVRLERQAEQLRAAHQHQLADRAAGVRTVAAKVARLREENAQLHLHIQEIAAHQAPQLAMLRGTEHAAHVADGRVRAIASRRKLVDLAKSQAADLALLRHEVERLRLRTYPSFAARPPTF</sequence>
<comment type="subcellular location">
    <subcellularLocation>
        <location evidence="1">Cytoplasm</location>
        <location evidence="1">Cytoskeleton</location>
        <location evidence="1">Cilium axoneme</location>
    </subcellularLocation>
</comment>
<evidence type="ECO:0000256" key="6">
    <source>
        <dbReference type="ARBA" id="ARBA00023212"/>
    </source>
</evidence>
<feature type="coiled-coil region" evidence="10">
    <location>
        <begin position="1361"/>
        <end position="1388"/>
    </location>
</feature>
<comment type="similarity">
    <text evidence="8">Belongs to the CFAP43 family.</text>
</comment>
<feature type="compositionally biased region" description="Gly residues" evidence="11">
    <location>
        <begin position="1710"/>
        <end position="1728"/>
    </location>
</feature>
<proteinExistence type="inferred from homology"/>